<evidence type="ECO:0000313" key="3">
    <source>
        <dbReference type="EMBL" id="GIE68423.1"/>
    </source>
</evidence>
<dbReference type="Pfam" id="PF13374">
    <property type="entry name" value="TPR_10"/>
    <property type="match status" value="2"/>
</dbReference>
<proteinExistence type="predicted"/>
<dbReference type="Pfam" id="PF25199">
    <property type="entry name" value="nSTAND_NTPase5"/>
    <property type="match status" value="1"/>
</dbReference>
<dbReference type="InterPro" id="IPR026000">
    <property type="entry name" value="Apc5_dom"/>
</dbReference>
<name>A0ABQ4BCL8_9ACTN</name>
<evidence type="ECO:0008006" key="5">
    <source>
        <dbReference type="Google" id="ProtNLM"/>
    </source>
</evidence>
<sequence>MQAARVVGVEASGRRGSGYLIAGRLVLTSARATPAAGREVTIYPAVSGRPFTGVVTWRGTPGAPDDAALVRVDDPAWTAVDLPDPAFGRVATDRPALPGVAGGFPGWNPEPYLETWQVTGTIDAGVAGERFVPALAVPPGAALPGAAVFCRDLLVGVVAGIGDGYLELVPAGVLCRAPGFLDAAGRAVPGLRPVELADAQLTEPDQLRSPTALLRAGAQVAGFRGRHRLMDELDDWCGGAGFAARLLHGPAGQGKSRIGYELTAERTADGWATLWLDETAPAVTVAAVADVTVPLLIVVDGAENRPEQVRTLLEACARHDGRQPLRVLLLARTAGDWWQLLQTDRLGEQLLDGASVVALPELDDDAPGRIEAYRQAVHDLAAALPRVPGYATHDWRAAAARLTGEPRDVGGQALAVQTAALADLLDALWPGPAATGKTAADRVLAHERRYWSFTAAWHGLTLDEPVLQDVLAVALLFGPVDTDQADRLLSGIAALSGHPRDAVRGWLSDLYPGGAGRPWGGLRPDPFAERFAGQRLAAFPGLVTPLVPVVSAGERRRMLTGFARAAQQPDLTDRLSVPLTTLCVRHAGLLTQPAVEVATSVAAPGPLVTALRRISADPDVTVERLARIGNALPRRGDELARWAVEITQRIADQHRIAGRAPELATALTNLSVRLGDLGSNEPALAAIEEAVMVHGRLAGEQPETYESDLARSLSNLSVRLGVLDQLEPSLAANEEAIALYRQLAGEQPDTFQPALAKALRQLALSLGTLERYPQALAAIEEAVLLYRRLAAQRPDEFRADLAAALSILGINLGSLDLDDESRSAAAESVTIRRQLAALRPDAFQPGLATALTDLAVRHVVLGERDPALAAIEESLTLRRRLVAQDPETYGPDLEWSLHVHGVIQGS</sequence>
<dbReference type="PANTHER" id="PTHR19959:SF119">
    <property type="entry name" value="FUNGAL LIPASE-LIKE DOMAIN-CONTAINING PROTEIN"/>
    <property type="match status" value="1"/>
</dbReference>
<dbReference type="Proteomes" id="UP000624709">
    <property type="component" value="Unassembled WGS sequence"/>
</dbReference>
<accession>A0ABQ4BCL8</accession>
<protein>
    <recommendedName>
        <fullName evidence="5">Tetratricopeptide repeat protein</fullName>
    </recommendedName>
</protein>
<dbReference type="InterPro" id="IPR057574">
    <property type="entry name" value="nSTAND_NTPase5_dom"/>
</dbReference>
<reference evidence="3 4" key="1">
    <citation type="submission" date="2021-01" db="EMBL/GenBank/DDBJ databases">
        <title>Whole genome shotgun sequence of Actinoplanes palleronii NBRC 14916.</title>
        <authorList>
            <person name="Komaki H."/>
            <person name="Tamura T."/>
        </authorList>
    </citation>
    <scope>NUCLEOTIDE SEQUENCE [LARGE SCALE GENOMIC DNA]</scope>
    <source>
        <strain evidence="3 4">NBRC 14916</strain>
    </source>
</reference>
<organism evidence="3 4">
    <name type="scientific">Actinoplanes palleronii</name>
    <dbReference type="NCBI Taxonomy" id="113570"/>
    <lineage>
        <taxon>Bacteria</taxon>
        <taxon>Bacillati</taxon>
        <taxon>Actinomycetota</taxon>
        <taxon>Actinomycetes</taxon>
        <taxon>Micromonosporales</taxon>
        <taxon>Micromonosporaceae</taxon>
        <taxon>Actinoplanes</taxon>
    </lineage>
</organism>
<dbReference type="PANTHER" id="PTHR19959">
    <property type="entry name" value="KINESIN LIGHT CHAIN"/>
    <property type="match status" value="1"/>
</dbReference>
<keyword evidence="4" id="KW-1185">Reference proteome</keyword>
<dbReference type="RefSeq" id="WP_203826749.1">
    <property type="nucleotide sequence ID" value="NZ_BAAATY010000012.1"/>
</dbReference>
<evidence type="ECO:0000259" key="2">
    <source>
        <dbReference type="Pfam" id="PF25199"/>
    </source>
</evidence>
<comment type="caution">
    <text evidence="3">The sequence shown here is derived from an EMBL/GenBank/DDBJ whole genome shotgun (WGS) entry which is preliminary data.</text>
</comment>
<dbReference type="EMBL" id="BOMS01000060">
    <property type="protein sequence ID" value="GIE68423.1"/>
    <property type="molecule type" value="Genomic_DNA"/>
</dbReference>
<dbReference type="SUPFAM" id="SSF48452">
    <property type="entry name" value="TPR-like"/>
    <property type="match status" value="2"/>
</dbReference>
<evidence type="ECO:0000259" key="1">
    <source>
        <dbReference type="Pfam" id="PF12862"/>
    </source>
</evidence>
<dbReference type="Gene3D" id="1.25.40.10">
    <property type="entry name" value="Tetratricopeptide repeat domain"/>
    <property type="match status" value="2"/>
</dbReference>
<dbReference type="InterPro" id="IPR009003">
    <property type="entry name" value="Peptidase_S1_PA"/>
</dbReference>
<evidence type="ECO:0000313" key="4">
    <source>
        <dbReference type="Proteomes" id="UP000624709"/>
    </source>
</evidence>
<dbReference type="InterPro" id="IPR011990">
    <property type="entry name" value="TPR-like_helical_dom_sf"/>
</dbReference>
<dbReference type="Pfam" id="PF12862">
    <property type="entry name" value="ANAPC5"/>
    <property type="match status" value="1"/>
</dbReference>
<gene>
    <name evidence="3" type="ORF">Apa02nite_045310</name>
</gene>
<feature type="domain" description="Novel STAND NTPase 5" evidence="2">
    <location>
        <begin position="246"/>
        <end position="340"/>
    </location>
</feature>
<feature type="domain" description="Anaphase-promoting complex subunit 5" evidence="1">
    <location>
        <begin position="659"/>
        <end position="693"/>
    </location>
</feature>
<dbReference type="SUPFAM" id="SSF50494">
    <property type="entry name" value="Trypsin-like serine proteases"/>
    <property type="match status" value="1"/>
</dbReference>